<dbReference type="Pfam" id="PF04339">
    <property type="entry name" value="FemAB_like"/>
    <property type="match status" value="1"/>
</dbReference>
<keyword evidence="2" id="KW-1185">Reference proteome</keyword>
<evidence type="ECO:0008006" key="3">
    <source>
        <dbReference type="Google" id="ProtNLM"/>
    </source>
</evidence>
<accession>A0A916YSI9</accession>
<sequence>MSEGDLAIRLAGAVGAIDESEWDALEPGGNPFTSHRFLQLLEESGSVGPGTGWAPAPLVLGDGVTPIRAALPAYLKSHSQGEYVFDHAWADAWHRAGGSYYPKLQISVPFTPATGPRVLAACEDDARLMLRGAEALVTSEDLSSAHATFIAPEQLHLFEEAGWLIREDIQFHWSNDGFQDFDAFLATLASRKRKAIRKERARAVEGLRIEKLSGDGLRPEHWDAFWMFYQDTGARKWGQPYLTREAFDLMGQRMAEEIVLILAYEDDAYEDDMPVAGALNFAGPEALYGRYWGTVIDKPFLHFELCYYQAIDVAIERGLKRVEAGAQGSHKLARGYEPVATHSAHFIPHDGFRAAVADYLVHERHAMGAERETLRSLAPFRRS</sequence>
<dbReference type="Gene3D" id="3.40.630.30">
    <property type="match status" value="1"/>
</dbReference>
<dbReference type="SUPFAM" id="SSF55729">
    <property type="entry name" value="Acyl-CoA N-acyltransferases (Nat)"/>
    <property type="match status" value="1"/>
</dbReference>
<gene>
    <name evidence="1" type="ORF">GCM10010990_03930</name>
</gene>
<evidence type="ECO:0000313" key="1">
    <source>
        <dbReference type="EMBL" id="GGD57856.1"/>
    </source>
</evidence>
<organism evidence="1 2">
    <name type="scientific">Croceicoccus mobilis</name>
    <dbReference type="NCBI Taxonomy" id="1703339"/>
    <lineage>
        <taxon>Bacteria</taxon>
        <taxon>Pseudomonadati</taxon>
        <taxon>Pseudomonadota</taxon>
        <taxon>Alphaproteobacteria</taxon>
        <taxon>Sphingomonadales</taxon>
        <taxon>Erythrobacteraceae</taxon>
        <taxon>Croceicoccus</taxon>
    </lineage>
</organism>
<reference evidence="1" key="2">
    <citation type="submission" date="2020-09" db="EMBL/GenBank/DDBJ databases">
        <authorList>
            <person name="Sun Q."/>
            <person name="Zhou Y."/>
        </authorList>
    </citation>
    <scope>NUCLEOTIDE SEQUENCE</scope>
    <source>
        <strain evidence="1">CGMCC 1.15360</strain>
    </source>
</reference>
<dbReference type="PANTHER" id="PTHR47017">
    <property type="entry name" value="ACYL-COA"/>
    <property type="match status" value="1"/>
</dbReference>
<dbReference type="RefSeq" id="WP_066772815.1">
    <property type="nucleotide sequence ID" value="NZ_BMIP01000001.1"/>
</dbReference>
<reference evidence="1" key="1">
    <citation type="journal article" date="2014" name="Int. J. Syst. Evol. Microbiol.">
        <title>Complete genome sequence of Corynebacterium casei LMG S-19264T (=DSM 44701T), isolated from a smear-ripened cheese.</title>
        <authorList>
            <consortium name="US DOE Joint Genome Institute (JGI-PGF)"/>
            <person name="Walter F."/>
            <person name="Albersmeier A."/>
            <person name="Kalinowski J."/>
            <person name="Ruckert C."/>
        </authorList>
    </citation>
    <scope>NUCLEOTIDE SEQUENCE</scope>
    <source>
        <strain evidence="1">CGMCC 1.15360</strain>
    </source>
</reference>
<dbReference type="EMBL" id="BMIP01000001">
    <property type="protein sequence ID" value="GGD57856.1"/>
    <property type="molecule type" value="Genomic_DNA"/>
</dbReference>
<dbReference type="InterPro" id="IPR016181">
    <property type="entry name" value="Acyl_CoA_acyltransferase"/>
</dbReference>
<protein>
    <recommendedName>
        <fullName evidence="3">GNAT family N-acetyltransferase</fullName>
    </recommendedName>
</protein>
<proteinExistence type="predicted"/>
<comment type="caution">
    <text evidence="1">The sequence shown here is derived from an EMBL/GenBank/DDBJ whole genome shotgun (WGS) entry which is preliminary data.</text>
</comment>
<dbReference type="InterPro" id="IPR007434">
    <property type="entry name" value="FemAB-like"/>
</dbReference>
<dbReference type="Proteomes" id="UP000612349">
    <property type="component" value="Unassembled WGS sequence"/>
</dbReference>
<name>A0A916YSI9_9SPHN</name>
<evidence type="ECO:0000313" key="2">
    <source>
        <dbReference type="Proteomes" id="UP000612349"/>
    </source>
</evidence>
<dbReference type="AlphaFoldDB" id="A0A916YSI9"/>
<dbReference type="OrthoDB" id="9776898at2"/>
<dbReference type="PANTHER" id="PTHR47017:SF1">
    <property type="entry name" value="ACYL-COA"/>
    <property type="match status" value="1"/>
</dbReference>